<organism evidence="2 3">
    <name type="scientific">Nannochloropsis gaditana</name>
    <dbReference type="NCBI Taxonomy" id="72520"/>
    <lineage>
        <taxon>Eukaryota</taxon>
        <taxon>Sar</taxon>
        <taxon>Stramenopiles</taxon>
        <taxon>Ochrophyta</taxon>
        <taxon>Eustigmatophyceae</taxon>
        <taxon>Eustigmatales</taxon>
        <taxon>Monodopsidaceae</taxon>
        <taxon>Nannochloropsis</taxon>
    </lineage>
</organism>
<evidence type="ECO:0000256" key="1">
    <source>
        <dbReference type="SAM" id="MobiDB-lite"/>
    </source>
</evidence>
<protein>
    <submittedName>
        <fullName evidence="2">Uncharacterized protein</fullName>
    </submittedName>
</protein>
<comment type="caution">
    <text evidence="2">The sequence shown here is derived from an EMBL/GenBank/DDBJ whole genome shotgun (WGS) entry which is preliminary data.</text>
</comment>
<keyword evidence="3" id="KW-1185">Reference proteome</keyword>
<dbReference type="EMBL" id="AZIL01000174">
    <property type="protein sequence ID" value="EWM29296.1"/>
    <property type="molecule type" value="Genomic_DNA"/>
</dbReference>
<feature type="region of interest" description="Disordered" evidence="1">
    <location>
        <begin position="89"/>
        <end position="135"/>
    </location>
</feature>
<proteinExistence type="predicted"/>
<dbReference type="Proteomes" id="UP000019335">
    <property type="component" value="Chromosome 3"/>
</dbReference>
<feature type="compositionally biased region" description="Gly residues" evidence="1">
    <location>
        <begin position="113"/>
        <end position="135"/>
    </location>
</feature>
<dbReference type="OrthoDB" id="10249562at2759"/>
<name>W7U8Z3_9STRA</name>
<dbReference type="AlphaFoldDB" id="W7U8Z3"/>
<gene>
    <name evidence="2" type="ORF">Naga_100029g15</name>
</gene>
<sequence>MLYRGTPQRYHAEFGVLLRYPSSSPPGHRDGEGAGDGGRRLTWRDLHLLYRLIGVSAGVCLPVHFNSGSCLWSAVAAFFLSCRIIPSLRSRLAPPPPHKGGAQDVDPRPYPIGSGGRGRGWGGAATGGGGRGQSG</sequence>
<reference evidence="2 3" key="1">
    <citation type="journal article" date="2014" name="Mol. Plant">
        <title>Chromosome Scale Genome Assembly and Transcriptome Profiling of Nannochloropsis gaditana in Nitrogen Depletion.</title>
        <authorList>
            <person name="Corteggiani Carpinelli E."/>
            <person name="Telatin A."/>
            <person name="Vitulo N."/>
            <person name="Forcato C."/>
            <person name="D'Angelo M."/>
            <person name="Schiavon R."/>
            <person name="Vezzi A."/>
            <person name="Giacometti G.M."/>
            <person name="Morosinotto T."/>
            <person name="Valle G."/>
        </authorList>
    </citation>
    <scope>NUCLEOTIDE SEQUENCE [LARGE SCALE GENOMIC DNA]</scope>
    <source>
        <strain evidence="2 3">B-31</strain>
    </source>
</reference>
<accession>W7U8Z3</accession>
<evidence type="ECO:0000313" key="3">
    <source>
        <dbReference type="Proteomes" id="UP000019335"/>
    </source>
</evidence>
<evidence type="ECO:0000313" key="2">
    <source>
        <dbReference type="EMBL" id="EWM29296.1"/>
    </source>
</evidence>